<reference evidence="1" key="1">
    <citation type="journal article" date="2019" name="Sci. Rep.">
        <title>Draft genome of Tanacetum cinerariifolium, the natural source of mosquito coil.</title>
        <authorList>
            <person name="Yamashiro T."/>
            <person name="Shiraishi A."/>
            <person name="Satake H."/>
            <person name="Nakayama K."/>
        </authorList>
    </citation>
    <scope>NUCLEOTIDE SEQUENCE</scope>
</reference>
<accession>A0A699WX85</accession>
<organism evidence="1">
    <name type="scientific">Tanacetum cinerariifolium</name>
    <name type="common">Dalmatian daisy</name>
    <name type="synonym">Chrysanthemum cinerariifolium</name>
    <dbReference type="NCBI Taxonomy" id="118510"/>
    <lineage>
        <taxon>Eukaryota</taxon>
        <taxon>Viridiplantae</taxon>
        <taxon>Streptophyta</taxon>
        <taxon>Embryophyta</taxon>
        <taxon>Tracheophyta</taxon>
        <taxon>Spermatophyta</taxon>
        <taxon>Magnoliopsida</taxon>
        <taxon>eudicotyledons</taxon>
        <taxon>Gunneridae</taxon>
        <taxon>Pentapetalae</taxon>
        <taxon>asterids</taxon>
        <taxon>campanulids</taxon>
        <taxon>Asterales</taxon>
        <taxon>Asteraceae</taxon>
        <taxon>Asteroideae</taxon>
        <taxon>Anthemideae</taxon>
        <taxon>Anthemidinae</taxon>
        <taxon>Tanacetum</taxon>
    </lineage>
</organism>
<gene>
    <name evidence="1" type="ORF">Tci_924184</name>
</gene>
<name>A0A699WX85_TANCI</name>
<proteinExistence type="predicted"/>
<protein>
    <submittedName>
        <fullName evidence="1">Uncharacterized protein</fullName>
    </submittedName>
</protein>
<evidence type="ECO:0000313" key="1">
    <source>
        <dbReference type="EMBL" id="GFD52215.1"/>
    </source>
</evidence>
<comment type="caution">
    <text evidence="1">The sequence shown here is derived from an EMBL/GenBank/DDBJ whole genome shotgun (WGS) entry which is preliminary data.</text>
</comment>
<dbReference type="AlphaFoldDB" id="A0A699WX85"/>
<dbReference type="EMBL" id="BKCJ011779423">
    <property type="protein sequence ID" value="GFD52215.1"/>
    <property type="molecule type" value="Genomic_DNA"/>
</dbReference>
<feature type="non-terminal residue" evidence="1">
    <location>
        <position position="1"/>
    </location>
</feature>
<sequence length="109" mass="11514">QRQRNRDAQPGRAQVLGRGLREAIKLLVARELAVRVVARQQAHAALRKGAAVAQVDVQHGIEPDEALKVGIRARVVGAGALLAQVLAELAVVGVARGVVLVGRPHPQHA</sequence>
<feature type="non-terminal residue" evidence="1">
    <location>
        <position position="109"/>
    </location>
</feature>